<sequence length="184" mass="19282">MKQWVVEGPGKTDGFDSLNFQESAQVPQLSGKDVLVKFQAASLNYRDLIIPKGQYPFALKFPIVPASDGAGVVEAVGDGVTRFKVGDKVATLFNQGHLAGSLNPQSVTTGVGGTIDGALRQYGAYDEQGLVHIPSNLNMLEASTLPCAALTAWNGLYGLESKALKPGDTVLTQGTGGVSIFALQ</sequence>
<proteinExistence type="predicted"/>
<dbReference type="Proteomes" id="UP001186974">
    <property type="component" value="Unassembled WGS sequence"/>
</dbReference>
<reference evidence="1" key="1">
    <citation type="submission" date="2024-09" db="EMBL/GenBank/DDBJ databases">
        <title>Black Yeasts Isolated from many extreme environments.</title>
        <authorList>
            <person name="Coleine C."/>
            <person name="Stajich J.E."/>
            <person name="Selbmann L."/>
        </authorList>
    </citation>
    <scope>NUCLEOTIDE SEQUENCE</scope>
    <source>
        <strain evidence="1">CCFEE 5737</strain>
    </source>
</reference>
<accession>A0ACC3CX74</accession>
<organism evidence="1 2">
    <name type="scientific">Coniosporium uncinatum</name>
    <dbReference type="NCBI Taxonomy" id="93489"/>
    <lineage>
        <taxon>Eukaryota</taxon>
        <taxon>Fungi</taxon>
        <taxon>Dikarya</taxon>
        <taxon>Ascomycota</taxon>
        <taxon>Pezizomycotina</taxon>
        <taxon>Dothideomycetes</taxon>
        <taxon>Dothideomycetes incertae sedis</taxon>
        <taxon>Coniosporium</taxon>
    </lineage>
</organism>
<dbReference type="EMBL" id="JAWDJW010010091">
    <property type="protein sequence ID" value="KAK3050791.1"/>
    <property type="molecule type" value="Genomic_DNA"/>
</dbReference>
<gene>
    <name evidence="1" type="ORF">LTS18_012522</name>
</gene>
<evidence type="ECO:0000313" key="1">
    <source>
        <dbReference type="EMBL" id="KAK3050791.1"/>
    </source>
</evidence>
<evidence type="ECO:0000313" key="2">
    <source>
        <dbReference type="Proteomes" id="UP001186974"/>
    </source>
</evidence>
<keyword evidence="2" id="KW-1185">Reference proteome</keyword>
<protein>
    <submittedName>
        <fullName evidence="1">Uncharacterized protein</fullName>
    </submittedName>
</protein>
<comment type="caution">
    <text evidence="1">The sequence shown here is derived from an EMBL/GenBank/DDBJ whole genome shotgun (WGS) entry which is preliminary data.</text>
</comment>
<name>A0ACC3CX74_9PEZI</name>
<feature type="non-terminal residue" evidence="1">
    <location>
        <position position="184"/>
    </location>
</feature>